<gene>
    <name evidence="7" type="ORF">GS634_20490</name>
</gene>
<accession>A0AA90Z5A8</accession>
<evidence type="ECO:0000256" key="5">
    <source>
        <dbReference type="ARBA" id="ARBA00023136"/>
    </source>
</evidence>
<evidence type="ECO:0000256" key="2">
    <source>
        <dbReference type="ARBA" id="ARBA00010265"/>
    </source>
</evidence>
<feature type="signal peptide" evidence="6">
    <location>
        <begin position="1"/>
        <end position="19"/>
    </location>
</feature>
<dbReference type="CDD" id="cd16429">
    <property type="entry name" value="VirB10"/>
    <property type="match status" value="1"/>
</dbReference>
<dbReference type="InterPro" id="IPR005498">
    <property type="entry name" value="T4SS_VirB10/TraB/TrbI"/>
</dbReference>
<evidence type="ECO:0000313" key="8">
    <source>
        <dbReference type="Proteomes" id="UP000597886"/>
    </source>
</evidence>
<dbReference type="InterPro" id="IPR042217">
    <property type="entry name" value="T4SS_VirB10/TrbI"/>
</dbReference>
<comment type="similarity">
    <text evidence="2">Belongs to the TrbI/VirB10 family.</text>
</comment>
<sequence>MNRTALTLALVTLASSAMAQDAPGQNYQPINGGSQPVIFQPFPAAPQPVQVQPDDTRLPEDQRGYQENQNTTWQNNLVEEYPPIVGASIIDDPSRTLTQGTVLSAVFGGAVSSELPGSVVATITRGVYSMDGTRLLLPRGSKLFGEYRADTTLAQTRIMIVWSRVITPDGLSTQVGSAGTDGQGRTGATGRVNTHFGKRFGTAALLSIIGIAPVALVSDNDSNNSVRTDLATQVGSNLQNATAAALDEYLRITPTVFVDQGSRINAILQRDVVFDSF</sequence>
<dbReference type="AlphaFoldDB" id="A0AA90Z5A8"/>
<comment type="caution">
    <text evidence="7">The sequence shown here is derived from an EMBL/GenBank/DDBJ whole genome shotgun (WGS) entry which is preliminary data.</text>
</comment>
<organism evidence="7 8">
    <name type="scientific">Ruegeria atlantica</name>
    <dbReference type="NCBI Taxonomy" id="81569"/>
    <lineage>
        <taxon>Bacteria</taxon>
        <taxon>Pseudomonadati</taxon>
        <taxon>Pseudomonadota</taxon>
        <taxon>Alphaproteobacteria</taxon>
        <taxon>Rhodobacterales</taxon>
        <taxon>Roseobacteraceae</taxon>
        <taxon>Ruegeria</taxon>
    </lineage>
</organism>
<dbReference type="EMBL" id="WVRA01000010">
    <property type="protein sequence ID" value="NOE20512.1"/>
    <property type="molecule type" value="Genomic_DNA"/>
</dbReference>
<dbReference type="Pfam" id="PF03743">
    <property type="entry name" value="TrbI"/>
    <property type="match status" value="1"/>
</dbReference>
<evidence type="ECO:0000256" key="3">
    <source>
        <dbReference type="ARBA" id="ARBA00022692"/>
    </source>
</evidence>
<comment type="subcellular location">
    <subcellularLocation>
        <location evidence="1">Membrane</location>
        <topology evidence="1">Single-pass membrane protein</topology>
    </subcellularLocation>
</comment>
<dbReference type="Gene3D" id="2.40.128.260">
    <property type="entry name" value="Type IV secretion system, VirB10/TraB/TrbI"/>
    <property type="match status" value="1"/>
</dbReference>
<keyword evidence="4" id="KW-1133">Transmembrane helix</keyword>
<name>A0AA90Z5A8_9RHOB</name>
<reference evidence="7" key="1">
    <citation type="submission" date="2019-12" db="EMBL/GenBank/DDBJ databases">
        <title>Ruegeria JWLKs population differentiation of coral mucus and skeleton niches.</title>
        <authorList>
            <person name="Luo D."/>
        </authorList>
    </citation>
    <scope>NUCLEOTIDE SEQUENCE</scope>
    <source>
        <strain evidence="7">HKCCD6181</strain>
    </source>
</reference>
<evidence type="ECO:0008006" key="9">
    <source>
        <dbReference type="Google" id="ProtNLM"/>
    </source>
</evidence>
<dbReference type="Proteomes" id="UP000597886">
    <property type="component" value="Unassembled WGS sequence"/>
</dbReference>
<protein>
    <recommendedName>
        <fullName evidence="9">Type IV secretion system protein virB10</fullName>
    </recommendedName>
</protein>
<dbReference type="GO" id="GO:0016020">
    <property type="term" value="C:membrane"/>
    <property type="evidence" value="ECO:0007669"/>
    <property type="project" value="UniProtKB-SubCell"/>
</dbReference>
<keyword evidence="6" id="KW-0732">Signal</keyword>
<proteinExistence type="inferred from homology"/>
<evidence type="ECO:0000256" key="6">
    <source>
        <dbReference type="SAM" id="SignalP"/>
    </source>
</evidence>
<keyword evidence="5" id="KW-0472">Membrane</keyword>
<dbReference type="RefSeq" id="WP_170575215.1">
    <property type="nucleotide sequence ID" value="NZ_WVRA01000010.1"/>
</dbReference>
<feature type="chain" id="PRO_5041705220" description="Type IV secretion system protein virB10" evidence="6">
    <location>
        <begin position="20"/>
        <end position="277"/>
    </location>
</feature>
<evidence type="ECO:0000313" key="7">
    <source>
        <dbReference type="EMBL" id="NOE20512.1"/>
    </source>
</evidence>
<keyword evidence="3" id="KW-0812">Transmembrane</keyword>
<evidence type="ECO:0000256" key="4">
    <source>
        <dbReference type="ARBA" id="ARBA00022989"/>
    </source>
</evidence>
<evidence type="ECO:0000256" key="1">
    <source>
        <dbReference type="ARBA" id="ARBA00004167"/>
    </source>
</evidence>